<dbReference type="EMBL" id="QXGI01000012">
    <property type="protein sequence ID" value="RSX44660.1"/>
    <property type="molecule type" value="Genomic_DNA"/>
</dbReference>
<proteinExistence type="predicted"/>
<comment type="caution">
    <text evidence="1">The sequence shown here is derived from an EMBL/GenBank/DDBJ whole genome shotgun (WGS) entry which is preliminary data.</text>
</comment>
<keyword evidence="2" id="KW-1185">Reference proteome</keyword>
<organism evidence="1 2">
    <name type="scientific">Bifidobacterium castoris</name>
    <dbReference type="NCBI Taxonomy" id="2306972"/>
    <lineage>
        <taxon>Bacteria</taxon>
        <taxon>Bacillati</taxon>
        <taxon>Actinomycetota</taxon>
        <taxon>Actinomycetes</taxon>
        <taxon>Bifidobacteriales</taxon>
        <taxon>Bifidobacteriaceae</taxon>
        <taxon>Bifidobacterium</taxon>
    </lineage>
</organism>
<dbReference type="AlphaFoldDB" id="A0A430F4E7"/>
<name>A0A430F4E7_9BIFI</name>
<gene>
    <name evidence="1" type="ORF">D2E22_1946</name>
</gene>
<evidence type="ECO:0000313" key="1">
    <source>
        <dbReference type="EMBL" id="RSX44660.1"/>
    </source>
</evidence>
<protein>
    <submittedName>
        <fullName evidence="1">Uncharacterized protein</fullName>
    </submittedName>
</protein>
<accession>A0A430F4E7</accession>
<reference evidence="1 2" key="1">
    <citation type="submission" date="2018-09" db="EMBL/GenBank/DDBJ databases">
        <title>Characterization of the phylogenetic diversity of five novel species belonging to the genus Bifidobacterium.</title>
        <authorList>
            <person name="Lugli G.A."/>
            <person name="Duranti S."/>
            <person name="Milani C."/>
        </authorList>
    </citation>
    <scope>NUCLEOTIDE SEQUENCE [LARGE SCALE GENOMIC DNA]</scope>
    <source>
        <strain evidence="1 2">2020B</strain>
    </source>
</reference>
<evidence type="ECO:0000313" key="2">
    <source>
        <dbReference type="Proteomes" id="UP000288052"/>
    </source>
</evidence>
<dbReference type="Proteomes" id="UP000288052">
    <property type="component" value="Unassembled WGS sequence"/>
</dbReference>
<sequence length="98" mass="11701">MKDSNERPLPSDVPVEDTLTISEFLHSVHHPQEDMTRATIRFGQYAFNQYRKQYGRPPYTRRINGNGPVKVYLDPIEYIFLCSTYEQWRRRQQGKEHA</sequence>